<feature type="domain" description="Peptidase S53" evidence="2">
    <location>
        <begin position="1"/>
        <end position="277"/>
    </location>
</feature>
<dbReference type="PANTHER" id="PTHR14218:SF15">
    <property type="entry name" value="TRIPEPTIDYL-PEPTIDASE 1"/>
    <property type="match status" value="1"/>
</dbReference>
<dbReference type="InterPro" id="IPR036852">
    <property type="entry name" value="Peptidase_S8/S53_dom_sf"/>
</dbReference>
<name>A0AAD7TJI6_9APHY</name>
<feature type="binding site" evidence="1">
    <location>
        <position position="237"/>
    </location>
    <ligand>
        <name>Ca(2+)</name>
        <dbReference type="ChEBI" id="CHEBI:29108"/>
    </ligand>
</feature>
<dbReference type="InterPro" id="IPR000209">
    <property type="entry name" value="Peptidase_S8/S53_dom"/>
</dbReference>
<dbReference type="GO" id="GO:0004252">
    <property type="term" value="F:serine-type endopeptidase activity"/>
    <property type="evidence" value="ECO:0007669"/>
    <property type="project" value="InterPro"/>
</dbReference>
<dbReference type="InterPro" id="IPR050819">
    <property type="entry name" value="Tripeptidyl-peptidase_I"/>
</dbReference>
<dbReference type="EMBL" id="JAPEVG010000411">
    <property type="protein sequence ID" value="KAJ8463183.1"/>
    <property type="molecule type" value="Genomic_DNA"/>
</dbReference>
<gene>
    <name evidence="3" type="ORF">ONZ51_g10416</name>
</gene>
<dbReference type="GO" id="GO:0008240">
    <property type="term" value="F:tripeptidyl-peptidase activity"/>
    <property type="evidence" value="ECO:0007669"/>
    <property type="project" value="TreeGrafter"/>
</dbReference>
<keyword evidence="1" id="KW-0106">Calcium</keyword>
<evidence type="ECO:0000259" key="2">
    <source>
        <dbReference type="PROSITE" id="PS51695"/>
    </source>
</evidence>
<dbReference type="AlphaFoldDB" id="A0AAD7TJI6"/>
<comment type="caution">
    <text evidence="3">The sequence shown here is derived from an EMBL/GenBank/DDBJ whole genome shotgun (WGS) entry which is preliminary data.</text>
</comment>
<feature type="binding site" evidence="1">
    <location>
        <position position="255"/>
    </location>
    <ligand>
        <name>Ca(2+)</name>
        <dbReference type="ChEBI" id="CHEBI:29108"/>
    </ligand>
</feature>
<reference evidence="3" key="1">
    <citation type="submission" date="2022-11" db="EMBL/GenBank/DDBJ databases">
        <title>Genome Sequence of Cubamyces cubensis.</title>
        <authorList>
            <person name="Buettner E."/>
        </authorList>
    </citation>
    <scope>NUCLEOTIDE SEQUENCE</scope>
    <source>
        <strain evidence="3">MPL-01</strain>
    </source>
</reference>
<dbReference type="SUPFAM" id="SSF52743">
    <property type="entry name" value="Subtilisin-like"/>
    <property type="match status" value="1"/>
</dbReference>
<organism evidence="3 4">
    <name type="scientific">Trametes cubensis</name>
    <dbReference type="NCBI Taxonomy" id="1111947"/>
    <lineage>
        <taxon>Eukaryota</taxon>
        <taxon>Fungi</taxon>
        <taxon>Dikarya</taxon>
        <taxon>Basidiomycota</taxon>
        <taxon>Agaricomycotina</taxon>
        <taxon>Agaricomycetes</taxon>
        <taxon>Polyporales</taxon>
        <taxon>Polyporaceae</taxon>
        <taxon>Trametes</taxon>
    </lineage>
</organism>
<feature type="binding site" evidence="1">
    <location>
        <position position="236"/>
    </location>
    <ligand>
        <name>Ca(2+)</name>
        <dbReference type="ChEBI" id="CHEBI:29108"/>
    </ligand>
</feature>
<comment type="caution">
    <text evidence="1">Lacks conserved residue(s) required for the propagation of feature annotation.</text>
</comment>
<dbReference type="Gene3D" id="3.40.50.200">
    <property type="entry name" value="Peptidase S8/S53 domain"/>
    <property type="match status" value="2"/>
</dbReference>
<dbReference type="GO" id="GO:0046872">
    <property type="term" value="F:metal ion binding"/>
    <property type="evidence" value="ECO:0007669"/>
    <property type="project" value="UniProtKB-UniRule"/>
</dbReference>
<keyword evidence="4" id="KW-1185">Reference proteome</keyword>
<dbReference type="GO" id="GO:0006508">
    <property type="term" value="P:proteolysis"/>
    <property type="evidence" value="ECO:0007669"/>
    <property type="project" value="InterPro"/>
</dbReference>
<accession>A0AAD7TJI6</accession>
<dbReference type="Proteomes" id="UP001215151">
    <property type="component" value="Unassembled WGS sequence"/>
</dbReference>
<sequence>MVRMRLRSRPGKFRQDVGRRPAEVVLGAIDGSTGGFGSTGTLEASLDLQYTAGLATKVPIFVLSVGSQTSDGIDGFLDAINALLGQDPAPQVLTTSFGFNEQDLPAPIAIVTSVGGTTSFGPAVAASLSAGGFSQIFARPAYQNASVSAYLQTLGNTNSGLFNSSGRAYPDIAAQAQNFQIFINGQVLNVDGTSAASPTVASIIALVNDAILAGGGQQVGFLNPLLYSSAARAMNDITQGSNPGCGTNGFPATTGWDPVTGLGTPDFNKLLASAKQEPPVLGGFLPRDAA</sequence>
<evidence type="ECO:0000313" key="3">
    <source>
        <dbReference type="EMBL" id="KAJ8463183.1"/>
    </source>
</evidence>
<feature type="binding site" evidence="1">
    <location>
        <position position="257"/>
    </location>
    <ligand>
        <name>Ca(2+)</name>
        <dbReference type="ChEBI" id="CHEBI:29108"/>
    </ligand>
</feature>
<evidence type="ECO:0000256" key="1">
    <source>
        <dbReference type="PROSITE-ProRule" id="PRU01032"/>
    </source>
</evidence>
<evidence type="ECO:0000313" key="4">
    <source>
        <dbReference type="Proteomes" id="UP001215151"/>
    </source>
</evidence>
<protein>
    <recommendedName>
        <fullName evidence="2">Peptidase S53 domain-containing protein</fullName>
    </recommendedName>
</protein>
<proteinExistence type="predicted"/>
<dbReference type="PROSITE" id="PS51695">
    <property type="entry name" value="SEDOLISIN"/>
    <property type="match status" value="1"/>
</dbReference>
<dbReference type="Pfam" id="PF00082">
    <property type="entry name" value="Peptidase_S8"/>
    <property type="match status" value="1"/>
</dbReference>
<dbReference type="InterPro" id="IPR030400">
    <property type="entry name" value="Sedolisin_dom"/>
</dbReference>
<dbReference type="CDD" id="cd04056">
    <property type="entry name" value="Peptidases_S53"/>
    <property type="match status" value="1"/>
</dbReference>
<comment type="cofactor">
    <cofactor evidence="1">
        <name>Ca(2+)</name>
        <dbReference type="ChEBI" id="CHEBI:29108"/>
    </cofactor>
    <text evidence="1">Binds 1 Ca(2+) ion per subunit.</text>
</comment>
<dbReference type="PANTHER" id="PTHR14218">
    <property type="entry name" value="PROTEASE S8 TRIPEPTIDYL PEPTIDASE I CLN2"/>
    <property type="match status" value="1"/>
</dbReference>
<keyword evidence="1" id="KW-0479">Metal-binding</keyword>